<keyword evidence="1" id="KW-0472">Membrane</keyword>
<dbReference type="EMBL" id="RZTZ01000005">
    <property type="protein sequence ID" value="RVT61525.1"/>
    <property type="molecule type" value="Genomic_DNA"/>
</dbReference>
<dbReference type="SUPFAM" id="SSF55874">
    <property type="entry name" value="ATPase domain of HSP90 chaperone/DNA topoisomerase II/histidine kinase"/>
    <property type="match status" value="1"/>
</dbReference>
<protein>
    <submittedName>
        <fullName evidence="3">GHKL domain-containing protein</fullName>
    </submittedName>
</protein>
<dbReference type="Gene3D" id="3.30.565.10">
    <property type="entry name" value="Histidine kinase-like ATPase, C-terminal domain"/>
    <property type="match status" value="1"/>
</dbReference>
<dbReference type="PANTHER" id="PTHR40448:SF1">
    <property type="entry name" value="TWO-COMPONENT SENSOR HISTIDINE KINASE"/>
    <property type="match status" value="1"/>
</dbReference>
<dbReference type="Pfam" id="PF14501">
    <property type="entry name" value="HATPase_c_5"/>
    <property type="match status" value="1"/>
</dbReference>
<dbReference type="AlphaFoldDB" id="A0A3S2TWP6"/>
<dbReference type="RefSeq" id="WP_127738982.1">
    <property type="nucleotide sequence ID" value="NZ_JBCMXX010000002.1"/>
</dbReference>
<keyword evidence="1" id="KW-1133">Transmembrane helix</keyword>
<feature type="transmembrane region" description="Helical" evidence="1">
    <location>
        <begin position="7"/>
        <end position="24"/>
    </location>
</feature>
<proteinExistence type="predicted"/>
<dbReference type="InterPro" id="IPR036890">
    <property type="entry name" value="HATPase_C_sf"/>
</dbReference>
<keyword evidence="4" id="KW-1185">Reference proteome</keyword>
<reference evidence="3 4" key="1">
    <citation type="submission" date="2019-01" db="EMBL/GenBank/DDBJ databases">
        <title>Bacillus sp. M5HDSG1-1, whole genome shotgun sequence.</title>
        <authorList>
            <person name="Tuo L."/>
        </authorList>
    </citation>
    <scope>NUCLEOTIDE SEQUENCE [LARGE SCALE GENOMIC DNA]</scope>
    <source>
        <strain evidence="3 4">M5HDSG1-1</strain>
    </source>
</reference>
<dbReference type="Proteomes" id="UP000288024">
    <property type="component" value="Unassembled WGS sequence"/>
</dbReference>
<comment type="caution">
    <text evidence="3">The sequence shown here is derived from an EMBL/GenBank/DDBJ whole genome shotgun (WGS) entry which is preliminary data.</text>
</comment>
<gene>
    <name evidence="3" type="ORF">EM808_14840</name>
</gene>
<name>A0A3S2TWP6_9BACI</name>
<evidence type="ECO:0000313" key="3">
    <source>
        <dbReference type="EMBL" id="RVT61525.1"/>
    </source>
</evidence>
<feature type="domain" description="Sensor histidine kinase NatK-like C-terminal" evidence="2">
    <location>
        <begin position="217"/>
        <end position="323"/>
    </location>
</feature>
<feature type="transmembrane region" description="Helical" evidence="1">
    <location>
        <begin position="59"/>
        <end position="77"/>
    </location>
</feature>
<dbReference type="CDD" id="cd16935">
    <property type="entry name" value="HATPase_AgrC-ComD-like"/>
    <property type="match status" value="1"/>
</dbReference>
<dbReference type="GO" id="GO:0042802">
    <property type="term" value="F:identical protein binding"/>
    <property type="evidence" value="ECO:0007669"/>
    <property type="project" value="TreeGrafter"/>
</dbReference>
<organism evidence="3 4">
    <name type="scientific">Niallia taxi</name>
    <dbReference type="NCBI Taxonomy" id="2499688"/>
    <lineage>
        <taxon>Bacteria</taxon>
        <taxon>Bacillati</taxon>
        <taxon>Bacillota</taxon>
        <taxon>Bacilli</taxon>
        <taxon>Bacillales</taxon>
        <taxon>Bacillaceae</taxon>
        <taxon>Niallia</taxon>
    </lineage>
</organism>
<dbReference type="InterPro" id="IPR032834">
    <property type="entry name" value="NatK-like_C"/>
</dbReference>
<dbReference type="PANTHER" id="PTHR40448">
    <property type="entry name" value="TWO-COMPONENT SENSOR HISTIDINE KINASE"/>
    <property type="match status" value="1"/>
</dbReference>
<evidence type="ECO:0000259" key="2">
    <source>
        <dbReference type="Pfam" id="PF14501"/>
    </source>
</evidence>
<keyword evidence="1" id="KW-0812">Transmembrane</keyword>
<sequence>MKANQLYWIILCTVSAFHIGLFYYVFHWHFSLGIMALILLAGICLVYKRGKALITELGWMLHALFWIVQTIIAAVALTVKTEWLWLVFFLLFWVIELIRNMVTVELSEVRRELARTDGEREKMNETFRTVRSERHDFLKHIAAIHYMVEKNEFKEASAYLNVLVDGYKETNLSIKGESGAVAAILHQHYRKAQKENIEVIYDLDVPISVMPVPDKELVALIGNLLENSLEACQEWQKVYHQQAFITLNLVKRSGLYILTLRNRTMPIPARILDRLYIQFGNSTKTGSDRGIGTKVIYEIVKKHQGILDFVYKEEEFTVKIKLPAIR</sequence>
<feature type="transmembrane region" description="Helical" evidence="1">
    <location>
        <begin position="30"/>
        <end position="47"/>
    </location>
</feature>
<accession>A0A3S2TWP6</accession>
<feature type="transmembrane region" description="Helical" evidence="1">
    <location>
        <begin position="83"/>
        <end position="102"/>
    </location>
</feature>
<evidence type="ECO:0000256" key="1">
    <source>
        <dbReference type="SAM" id="Phobius"/>
    </source>
</evidence>
<dbReference type="Gene3D" id="1.10.287.130">
    <property type="match status" value="1"/>
</dbReference>
<evidence type="ECO:0000313" key="4">
    <source>
        <dbReference type="Proteomes" id="UP000288024"/>
    </source>
</evidence>